<comment type="caution">
    <text evidence="1">The sequence shown here is derived from an EMBL/GenBank/DDBJ whole genome shotgun (WGS) entry which is preliminary data.</text>
</comment>
<dbReference type="EMBL" id="APPP01000006">
    <property type="protein sequence ID" value="ENV42136.1"/>
    <property type="molecule type" value="Genomic_DNA"/>
</dbReference>
<gene>
    <name evidence="1" type="ORF">F958_00736</name>
</gene>
<proteinExistence type="predicted"/>
<evidence type="ECO:0000313" key="1">
    <source>
        <dbReference type="EMBL" id="ENV42136.1"/>
    </source>
</evidence>
<accession>A0AAV3IRI3</accession>
<evidence type="ECO:0000313" key="2">
    <source>
        <dbReference type="Proteomes" id="UP000013028"/>
    </source>
</evidence>
<sequence>MFRFLDLFKKKPNPIPTIKATTQHKVDDRKKHEIFLTELEDLLISSNLFKVEYIKQYKNLYKDYKAFTGKDHTLLSKQPYFIESLRSEERQLKKNEIKRYSKNIVLLASRRAVARVTLDRFHKDKLFNEVILIFPTNDLICETVIAQKRIYNNKVISISKAPIYPLKSCIRCPACHLGIHYKLNIRL</sequence>
<reference evidence="1 2" key="1">
    <citation type="submission" date="2013-02" db="EMBL/GenBank/DDBJ databases">
        <title>The Genome Sequence of Acinetobacter nosocomialis NIPH 386.</title>
        <authorList>
            <consortium name="The Broad Institute Genome Sequencing Platform"/>
            <consortium name="The Broad Institute Genome Sequencing Center for Infectious Disease"/>
            <person name="Cerqueira G."/>
            <person name="Feldgarden M."/>
            <person name="Courvalin P."/>
            <person name="Perichon B."/>
            <person name="Grillot-Courvalin C."/>
            <person name="Clermont D."/>
            <person name="Rocha E."/>
            <person name="Yoon E.-J."/>
            <person name="Nemec A."/>
            <person name="Walker B."/>
            <person name="Young S.K."/>
            <person name="Zeng Q."/>
            <person name="Gargeya S."/>
            <person name="Fitzgerald M."/>
            <person name="Haas B."/>
            <person name="Abouelleil A."/>
            <person name="Alvarado L."/>
            <person name="Arachchi H.M."/>
            <person name="Berlin A.M."/>
            <person name="Chapman S.B."/>
            <person name="Dewar J."/>
            <person name="Goldberg J."/>
            <person name="Griggs A."/>
            <person name="Gujja S."/>
            <person name="Hansen M."/>
            <person name="Howarth C."/>
            <person name="Imamovic A."/>
            <person name="Larimer J."/>
            <person name="McCowan C."/>
            <person name="Murphy C."/>
            <person name="Neiman D."/>
            <person name="Pearson M."/>
            <person name="Priest M."/>
            <person name="Roberts A."/>
            <person name="Saif S."/>
            <person name="Shea T."/>
            <person name="Sisk P."/>
            <person name="Sykes S."/>
            <person name="Wortman J."/>
            <person name="Nusbaum C."/>
            <person name="Birren B."/>
        </authorList>
    </citation>
    <scope>NUCLEOTIDE SEQUENCE [LARGE SCALE GENOMIC DNA]</scope>
    <source>
        <strain evidence="1 2">NIPH 386</strain>
    </source>
</reference>
<protein>
    <submittedName>
        <fullName evidence="1">Uncharacterized protein</fullName>
    </submittedName>
</protein>
<dbReference type="RefSeq" id="WP_004884389.1">
    <property type="nucleotide sequence ID" value="NZ_KB849567.1"/>
</dbReference>
<dbReference type="AlphaFoldDB" id="A0AAV3IRI3"/>
<organism evidence="1 2">
    <name type="scientific">Acinetobacter nosocomialis NIPH 386</name>
    <dbReference type="NCBI Taxonomy" id="1217985"/>
    <lineage>
        <taxon>Bacteria</taxon>
        <taxon>Pseudomonadati</taxon>
        <taxon>Pseudomonadota</taxon>
        <taxon>Gammaproteobacteria</taxon>
        <taxon>Moraxellales</taxon>
        <taxon>Moraxellaceae</taxon>
        <taxon>Acinetobacter</taxon>
        <taxon>Acinetobacter calcoaceticus/baumannii complex</taxon>
    </lineage>
</organism>
<dbReference type="Proteomes" id="UP000013028">
    <property type="component" value="Unassembled WGS sequence"/>
</dbReference>
<name>A0AAV3IRI3_ACINO</name>